<evidence type="ECO:0000313" key="2">
    <source>
        <dbReference type="EMBL" id="GII21238.1"/>
    </source>
</evidence>
<organism evidence="2 3">
    <name type="scientific">Planosporangium mesophilum</name>
    <dbReference type="NCBI Taxonomy" id="689768"/>
    <lineage>
        <taxon>Bacteria</taxon>
        <taxon>Bacillati</taxon>
        <taxon>Actinomycetota</taxon>
        <taxon>Actinomycetes</taxon>
        <taxon>Micromonosporales</taxon>
        <taxon>Micromonosporaceae</taxon>
        <taxon>Planosporangium</taxon>
    </lineage>
</organism>
<dbReference type="GO" id="GO:0006950">
    <property type="term" value="P:response to stress"/>
    <property type="evidence" value="ECO:0007669"/>
    <property type="project" value="TreeGrafter"/>
</dbReference>
<protein>
    <submittedName>
        <fullName evidence="2">MarR family transcriptional regulator</fullName>
    </submittedName>
</protein>
<dbReference type="Gene3D" id="1.10.10.10">
    <property type="entry name" value="Winged helix-like DNA-binding domain superfamily/Winged helix DNA-binding domain"/>
    <property type="match status" value="1"/>
</dbReference>
<gene>
    <name evidence="2" type="ORF">Pme01_08350</name>
</gene>
<dbReference type="SMART" id="SM00347">
    <property type="entry name" value="HTH_MARR"/>
    <property type="match status" value="1"/>
</dbReference>
<dbReference type="EMBL" id="BOON01000006">
    <property type="protein sequence ID" value="GII21238.1"/>
    <property type="molecule type" value="Genomic_DNA"/>
</dbReference>
<accession>A0A8J3T6P6</accession>
<dbReference type="InterPro" id="IPR000835">
    <property type="entry name" value="HTH_MarR-typ"/>
</dbReference>
<dbReference type="Proteomes" id="UP000599074">
    <property type="component" value="Unassembled WGS sequence"/>
</dbReference>
<dbReference type="PANTHER" id="PTHR33164">
    <property type="entry name" value="TRANSCRIPTIONAL REGULATOR, MARR FAMILY"/>
    <property type="match status" value="1"/>
</dbReference>
<evidence type="ECO:0000313" key="3">
    <source>
        <dbReference type="Proteomes" id="UP000599074"/>
    </source>
</evidence>
<dbReference type="AlphaFoldDB" id="A0A8J3T6P6"/>
<dbReference type="InterPro" id="IPR036390">
    <property type="entry name" value="WH_DNA-bd_sf"/>
</dbReference>
<dbReference type="InterPro" id="IPR036388">
    <property type="entry name" value="WH-like_DNA-bd_sf"/>
</dbReference>
<dbReference type="PROSITE" id="PS50995">
    <property type="entry name" value="HTH_MARR_2"/>
    <property type="match status" value="1"/>
</dbReference>
<dbReference type="InterPro" id="IPR039422">
    <property type="entry name" value="MarR/SlyA-like"/>
</dbReference>
<name>A0A8J3T6P6_9ACTN</name>
<reference evidence="2" key="1">
    <citation type="submission" date="2021-01" db="EMBL/GenBank/DDBJ databases">
        <title>Whole genome shotgun sequence of Planosporangium mesophilum NBRC 109066.</title>
        <authorList>
            <person name="Komaki H."/>
            <person name="Tamura T."/>
        </authorList>
    </citation>
    <scope>NUCLEOTIDE SEQUENCE</scope>
    <source>
        <strain evidence="2">NBRC 109066</strain>
    </source>
</reference>
<sequence>MYSARVVRMTEIRWLGDNEQRAWRGYLRMQGRLGARLNRQLQIDSELSLADFDVLVHLTDVPEARVRVVELARALQWEQSRMSHQIARMQKRGLVVREECPEDRRGAFVVLTPSGRRAIETAAPRHVETVRRLFFDRLTEDQVRTLGAISDQVLGALDEEEATGS</sequence>
<dbReference type="PRINTS" id="PR00598">
    <property type="entry name" value="HTHMARR"/>
</dbReference>
<feature type="domain" description="HTH marR-type" evidence="1">
    <location>
        <begin position="19"/>
        <end position="155"/>
    </location>
</feature>
<dbReference type="PANTHER" id="PTHR33164:SF99">
    <property type="entry name" value="MARR FAMILY REGULATORY PROTEIN"/>
    <property type="match status" value="1"/>
</dbReference>
<dbReference type="SUPFAM" id="SSF46785">
    <property type="entry name" value="Winged helix' DNA-binding domain"/>
    <property type="match status" value="1"/>
</dbReference>
<dbReference type="GO" id="GO:0003700">
    <property type="term" value="F:DNA-binding transcription factor activity"/>
    <property type="evidence" value="ECO:0007669"/>
    <property type="project" value="InterPro"/>
</dbReference>
<dbReference type="Pfam" id="PF12802">
    <property type="entry name" value="MarR_2"/>
    <property type="match status" value="1"/>
</dbReference>
<evidence type="ECO:0000259" key="1">
    <source>
        <dbReference type="PROSITE" id="PS50995"/>
    </source>
</evidence>
<proteinExistence type="predicted"/>
<comment type="caution">
    <text evidence="2">The sequence shown here is derived from an EMBL/GenBank/DDBJ whole genome shotgun (WGS) entry which is preliminary data.</text>
</comment>
<keyword evidence="3" id="KW-1185">Reference proteome</keyword>